<sequence length="458" mass="47750">MTPPSSEVSRAQAWGTLLILTAINFLNFIDRYVLSSVVDSISSEFVLSDAQAGLLAVMFMVVYTVASPFIGFLSDRSIRKYFVAGAVALWSLATVGNAYVEDYESMLAMRALVGIGEAGYAAAAPAMISDVFSPKERGRKLAYFYLAIPMGSAIGFMLGGAISANATEWFGPGLFEFLRLDAFPAPGWRLAFWIAGIPGLIFAIAAAVMREPVRGAMDTPESKAEAASQLGPKQAVKRLFASPAWRYATAGMTLLTFTMGALAFWGPTFLIRVHGYDEGAAGTVFGGVTVVAGLIATLLGGFLGDRAYAKGAGGYLKVSGWGLVFAGPALALVPVFGAPILVLILIFAAEFFMFLNTGPINAAVVGGVPSNVRASAMALNVLFIHTFGDAASPYLVGLLSDSTGPALVAAGIGENAAGAGLSLGIMLSAIPVFLGGVWLLRGAKYLDGLPDGMTAKDR</sequence>
<accession>A6GEU1</accession>
<keyword evidence="2" id="KW-0813">Transport</keyword>
<evidence type="ECO:0000256" key="4">
    <source>
        <dbReference type="ARBA" id="ARBA00022989"/>
    </source>
</evidence>
<dbReference type="OrthoDB" id="9812221at2"/>
<comment type="subcellular location">
    <subcellularLocation>
        <location evidence="1">Membrane</location>
        <topology evidence="1">Multi-pass membrane protein</topology>
    </subcellularLocation>
</comment>
<dbReference type="InterPro" id="IPR020846">
    <property type="entry name" value="MFS_dom"/>
</dbReference>
<evidence type="ECO:0000256" key="6">
    <source>
        <dbReference type="SAM" id="Phobius"/>
    </source>
</evidence>
<feature type="transmembrane region" description="Helical" evidence="6">
    <location>
        <begin position="247"/>
        <end position="267"/>
    </location>
</feature>
<dbReference type="InterPro" id="IPR044770">
    <property type="entry name" value="MFS_spinster-like"/>
</dbReference>
<proteinExistence type="predicted"/>
<dbReference type="EMBL" id="ABCS01000086">
    <property type="protein sequence ID" value="EDM75603.1"/>
    <property type="molecule type" value="Genomic_DNA"/>
</dbReference>
<feature type="transmembrane region" description="Helical" evidence="6">
    <location>
        <begin position="190"/>
        <end position="209"/>
    </location>
</feature>
<feature type="transmembrane region" description="Helical" evidence="6">
    <location>
        <begin position="279"/>
        <end position="303"/>
    </location>
</feature>
<dbReference type="eggNOG" id="COG2271">
    <property type="taxonomic scope" value="Bacteria"/>
</dbReference>
<evidence type="ECO:0000313" key="9">
    <source>
        <dbReference type="Proteomes" id="UP000005801"/>
    </source>
</evidence>
<feature type="domain" description="Major facilitator superfamily (MFS) profile" evidence="7">
    <location>
        <begin position="16"/>
        <end position="447"/>
    </location>
</feature>
<dbReference type="CDD" id="cd17328">
    <property type="entry name" value="MFS_spinster_like"/>
    <property type="match status" value="1"/>
</dbReference>
<keyword evidence="4 6" id="KW-1133">Transmembrane helix</keyword>
<evidence type="ECO:0000256" key="3">
    <source>
        <dbReference type="ARBA" id="ARBA00022692"/>
    </source>
</evidence>
<evidence type="ECO:0000256" key="1">
    <source>
        <dbReference type="ARBA" id="ARBA00004141"/>
    </source>
</evidence>
<feature type="transmembrane region" description="Helical" evidence="6">
    <location>
        <begin position="54"/>
        <end position="74"/>
    </location>
</feature>
<dbReference type="PANTHER" id="PTHR23505:SF79">
    <property type="entry name" value="PROTEIN SPINSTER"/>
    <property type="match status" value="1"/>
</dbReference>
<dbReference type="PANTHER" id="PTHR23505">
    <property type="entry name" value="SPINSTER"/>
    <property type="match status" value="1"/>
</dbReference>
<reference evidence="8 9" key="1">
    <citation type="submission" date="2007-06" db="EMBL/GenBank/DDBJ databases">
        <authorList>
            <person name="Shimkets L."/>
            <person name="Ferriera S."/>
            <person name="Johnson J."/>
            <person name="Kravitz S."/>
            <person name="Beeson K."/>
            <person name="Sutton G."/>
            <person name="Rogers Y.-H."/>
            <person name="Friedman R."/>
            <person name="Frazier M."/>
            <person name="Venter J.C."/>
        </authorList>
    </citation>
    <scope>NUCLEOTIDE SEQUENCE [LARGE SCALE GENOMIC DNA]</scope>
    <source>
        <strain evidence="8 9">SIR-1</strain>
    </source>
</reference>
<dbReference type="Proteomes" id="UP000005801">
    <property type="component" value="Unassembled WGS sequence"/>
</dbReference>
<feature type="transmembrane region" description="Helical" evidence="6">
    <location>
        <begin position="141"/>
        <end position="162"/>
    </location>
</feature>
<evidence type="ECO:0000313" key="8">
    <source>
        <dbReference type="EMBL" id="EDM75603.1"/>
    </source>
</evidence>
<dbReference type="Pfam" id="PF07690">
    <property type="entry name" value="MFS_1"/>
    <property type="match status" value="1"/>
</dbReference>
<gene>
    <name evidence="8" type="ORF">PPSIR1_00130</name>
</gene>
<dbReference type="STRING" id="391625.PPSIR1_00130"/>
<dbReference type="InterPro" id="IPR011701">
    <property type="entry name" value="MFS"/>
</dbReference>
<dbReference type="GO" id="GO:0022857">
    <property type="term" value="F:transmembrane transporter activity"/>
    <property type="evidence" value="ECO:0007669"/>
    <property type="project" value="InterPro"/>
</dbReference>
<dbReference type="Gene3D" id="1.20.1250.20">
    <property type="entry name" value="MFS general substrate transporter like domains"/>
    <property type="match status" value="1"/>
</dbReference>
<feature type="transmembrane region" description="Helical" evidence="6">
    <location>
        <begin position="12"/>
        <end position="34"/>
    </location>
</feature>
<evidence type="ECO:0000259" key="7">
    <source>
        <dbReference type="PROSITE" id="PS50850"/>
    </source>
</evidence>
<feature type="transmembrane region" description="Helical" evidence="6">
    <location>
        <begin position="106"/>
        <end position="129"/>
    </location>
</feature>
<dbReference type="RefSeq" id="WP_006975231.1">
    <property type="nucleotide sequence ID" value="NZ_ABCS01000086.1"/>
</dbReference>
<organism evidence="8 9">
    <name type="scientific">Plesiocystis pacifica SIR-1</name>
    <dbReference type="NCBI Taxonomy" id="391625"/>
    <lineage>
        <taxon>Bacteria</taxon>
        <taxon>Pseudomonadati</taxon>
        <taxon>Myxococcota</taxon>
        <taxon>Polyangia</taxon>
        <taxon>Nannocystales</taxon>
        <taxon>Nannocystaceae</taxon>
        <taxon>Plesiocystis</taxon>
    </lineage>
</organism>
<keyword evidence="5 6" id="KW-0472">Membrane</keyword>
<feature type="transmembrane region" description="Helical" evidence="6">
    <location>
        <begin position="416"/>
        <end position="440"/>
    </location>
</feature>
<comment type="caution">
    <text evidence="8">The sequence shown here is derived from an EMBL/GenBank/DDBJ whole genome shotgun (WGS) entry which is preliminary data.</text>
</comment>
<evidence type="ECO:0000256" key="2">
    <source>
        <dbReference type="ARBA" id="ARBA00022448"/>
    </source>
</evidence>
<dbReference type="AlphaFoldDB" id="A6GEU1"/>
<protein>
    <submittedName>
        <fullName evidence="8">Major facilitator family transporter</fullName>
    </submittedName>
</protein>
<keyword evidence="3 6" id="KW-0812">Transmembrane</keyword>
<dbReference type="PROSITE" id="PS50850">
    <property type="entry name" value="MFS"/>
    <property type="match status" value="1"/>
</dbReference>
<dbReference type="GO" id="GO:0016020">
    <property type="term" value="C:membrane"/>
    <property type="evidence" value="ECO:0007669"/>
    <property type="project" value="UniProtKB-SubCell"/>
</dbReference>
<name>A6GEU1_9BACT</name>
<keyword evidence="9" id="KW-1185">Reference proteome</keyword>
<feature type="transmembrane region" description="Helical" evidence="6">
    <location>
        <begin position="315"/>
        <end position="336"/>
    </location>
</feature>
<feature type="transmembrane region" description="Helical" evidence="6">
    <location>
        <begin position="377"/>
        <end position="396"/>
    </location>
</feature>
<feature type="transmembrane region" description="Helical" evidence="6">
    <location>
        <begin position="342"/>
        <end position="365"/>
    </location>
</feature>
<feature type="transmembrane region" description="Helical" evidence="6">
    <location>
        <begin position="81"/>
        <end position="100"/>
    </location>
</feature>
<dbReference type="InterPro" id="IPR036259">
    <property type="entry name" value="MFS_trans_sf"/>
</dbReference>
<evidence type="ECO:0000256" key="5">
    <source>
        <dbReference type="ARBA" id="ARBA00023136"/>
    </source>
</evidence>
<dbReference type="SUPFAM" id="SSF103473">
    <property type="entry name" value="MFS general substrate transporter"/>
    <property type="match status" value="1"/>
</dbReference>